<dbReference type="AlphaFoldDB" id="A0A0D8B990"/>
<dbReference type="InterPro" id="IPR041682">
    <property type="entry name" value="AAA_14"/>
</dbReference>
<dbReference type="PATRIC" id="fig|1502723.3.peg.6375"/>
<evidence type="ECO:0000313" key="3">
    <source>
        <dbReference type="EMBL" id="KJE19947.1"/>
    </source>
</evidence>
<sequence length="414" mass="45421">MMERSYLPRLVDGLIRDLVTELPALLVVGPRATGKTTTAARHARTIIRLDRPGEAVAFAADPDAALRGLPEPVLLDEWQMVPSVLGAIKRAVDADPRPGRFLVTGSVRADLEADNWPGTGRLVRMAMTSLAVREIEGRAEGPTFLDRLATDSADTLTLPSDVPDLRGYVELALRSGFPEPALHLSERARAYWLESYLDQLLTRDVEMLRENRDPQRLRRYFEALALNSAGLVNARTLHEAAGINAKTAEAYAHLLANLLVVESLPAWTTNRLKRLVRGSKKYIVDTGLIGAALRLDVNAVLRDGDLLGRILDTFVATQLRAELPVGSGRPRLYHLRQDNGRHEVDLIAELGAERVIGIEVKADAAPGAAAARHLTWLRDELGDRFVAGVVVHTGPRIYRLEPGIFAVPICALWG</sequence>
<proteinExistence type="predicted"/>
<dbReference type="EMBL" id="JYFN01000077">
    <property type="protein sequence ID" value="KJE19947.1"/>
    <property type="molecule type" value="Genomic_DNA"/>
</dbReference>
<name>A0A0D8B990_9ACTN</name>
<dbReference type="RefSeq" id="WP_044888192.1">
    <property type="nucleotide sequence ID" value="NZ_JYFN01000077.1"/>
</dbReference>
<organism evidence="3 4">
    <name type="scientific">Frankia torreyi</name>
    <dbReference type="NCBI Taxonomy" id="1856"/>
    <lineage>
        <taxon>Bacteria</taxon>
        <taxon>Bacillati</taxon>
        <taxon>Actinomycetota</taxon>
        <taxon>Actinomycetes</taxon>
        <taxon>Frankiales</taxon>
        <taxon>Frankiaceae</taxon>
        <taxon>Frankia</taxon>
    </lineage>
</organism>
<dbReference type="InterPro" id="IPR025420">
    <property type="entry name" value="DUF4143"/>
</dbReference>
<accession>A0A0D8B990</accession>
<gene>
    <name evidence="3" type="ORF">FF36_05756</name>
</gene>
<evidence type="ECO:0000259" key="1">
    <source>
        <dbReference type="Pfam" id="PF13173"/>
    </source>
</evidence>
<reference evidence="3 4" key="2">
    <citation type="journal article" date="2016" name="Genome Announc.">
        <title>Permanent Draft Genome Sequences for Two Variants of Frankia sp. Strain CpI1, the First Frankia Strain Isolated from Root Nodules of Comptonia peregrina.</title>
        <authorList>
            <person name="Oshone R."/>
            <person name="Hurst S.G.IV."/>
            <person name="Abebe-Akele F."/>
            <person name="Simpson S."/>
            <person name="Morris K."/>
            <person name="Thomas W.K."/>
            <person name="Tisa L.S."/>
        </authorList>
    </citation>
    <scope>NUCLEOTIDE SEQUENCE [LARGE SCALE GENOMIC DNA]</scope>
    <source>
        <strain evidence="4">CpI1-S</strain>
    </source>
</reference>
<dbReference type="Proteomes" id="UP000032545">
    <property type="component" value="Unassembled WGS sequence"/>
</dbReference>
<dbReference type="Pfam" id="PF13635">
    <property type="entry name" value="DUF4143"/>
    <property type="match status" value="1"/>
</dbReference>
<feature type="domain" description="AAA" evidence="1">
    <location>
        <begin position="23"/>
        <end position="135"/>
    </location>
</feature>
<keyword evidence="4" id="KW-1185">Reference proteome</keyword>
<feature type="domain" description="DUF4143" evidence="2">
    <location>
        <begin position="203"/>
        <end position="362"/>
    </location>
</feature>
<dbReference type="PANTHER" id="PTHR43566">
    <property type="entry name" value="CONSERVED PROTEIN"/>
    <property type="match status" value="1"/>
</dbReference>
<dbReference type="Pfam" id="PF13173">
    <property type="entry name" value="AAA_14"/>
    <property type="match status" value="1"/>
</dbReference>
<reference evidence="4" key="1">
    <citation type="submission" date="2015-02" db="EMBL/GenBank/DDBJ databases">
        <title>Draft Genome of Frankia sp. CpI1-S.</title>
        <authorList>
            <person name="Oshone R.T."/>
            <person name="Ngom M."/>
            <person name="Ghodhbane-Gtari F."/>
            <person name="Gtari M."/>
            <person name="Morris K."/>
            <person name="Thomas K."/>
            <person name="Sen A."/>
            <person name="Tisa L.S."/>
        </authorList>
    </citation>
    <scope>NUCLEOTIDE SEQUENCE [LARGE SCALE GENOMIC DNA]</scope>
    <source>
        <strain evidence="4">CpI1-S</strain>
    </source>
</reference>
<evidence type="ECO:0000259" key="2">
    <source>
        <dbReference type="Pfam" id="PF13635"/>
    </source>
</evidence>
<dbReference type="InterPro" id="IPR027417">
    <property type="entry name" value="P-loop_NTPase"/>
</dbReference>
<comment type="caution">
    <text evidence="3">The sequence shown here is derived from an EMBL/GenBank/DDBJ whole genome shotgun (WGS) entry which is preliminary data.</text>
</comment>
<dbReference type="SUPFAM" id="SSF52540">
    <property type="entry name" value="P-loop containing nucleoside triphosphate hydrolases"/>
    <property type="match status" value="1"/>
</dbReference>
<evidence type="ECO:0000313" key="4">
    <source>
        <dbReference type="Proteomes" id="UP000032545"/>
    </source>
</evidence>
<protein>
    <submittedName>
        <fullName evidence="3">Putative ATPase (AAA+ superfamily)</fullName>
    </submittedName>
</protein>
<dbReference type="PANTHER" id="PTHR43566:SF2">
    <property type="entry name" value="DUF4143 DOMAIN-CONTAINING PROTEIN"/>
    <property type="match status" value="1"/>
</dbReference>